<keyword evidence="4" id="KW-1185">Reference proteome</keyword>
<dbReference type="PANTHER" id="PTHR32009:SF161">
    <property type="entry name" value="TIR DOMAIN-CONTAINING PROTEIN"/>
    <property type="match status" value="1"/>
</dbReference>
<protein>
    <submittedName>
        <fullName evidence="3">BnaC05g19510D protein</fullName>
    </submittedName>
</protein>
<dbReference type="SUPFAM" id="SSF52200">
    <property type="entry name" value="Toll/Interleukin receptor TIR domain"/>
    <property type="match status" value="1"/>
</dbReference>
<evidence type="ECO:0000259" key="2">
    <source>
        <dbReference type="PROSITE" id="PS50104"/>
    </source>
</evidence>
<feature type="domain" description="TIR" evidence="2">
    <location>
        <begin position="43"/>
        <end position="185"/>
    </location>
</feature>
<evidence type="ECO:0000256" key="1">
    <source>
        <dbReference type="ARBA" id="ARBA00023027"/>
    </source>
</evidence>
<dbReference type="PaxDb" id="3708-A0A078FP67"/>
<dbReference type="PANTHER" id="PTHR32009">
    <property type="entry name" value="TMV RESISTANCE PROTEIN N-LIKE"/>
    <property type="match status" value="1"/>
</dbReference>
<evidence type="ECO:0000313" key="3">
    <source>
        <dbReference type="EMBL" id="CDY14694.1"/>
    </source>
</evidence>
<dbReference type="OMA" id="FRWIYAS"/>
<dbReference type="GO" id="GO:0005634">
    <property type="term" value="C:nucleus"/>
    <property type="evidence" value="ECO:0000318"/>
    <property type="project" value="GO_Central"/>
</dbReference>
<dbReference type="AlphaFoldDB" id="A0A078FP67"/>
<dbReference type="InterPro" id="IPR000157">
    <property type="entry name" value="TIR_dom"/>
</dbReference>
<evidence type="ECO:0000313" key="4">
    <source>
        <dbReference type="Proteomes" id="UP000028999"/>
    </source>
</evidence>
<dbReference type="InterPro" id="IPR035897">
    <property type="entry name" value="Toll_tir_struct_dom_sf"/>
</dbReference>
<organism evidence="3 4">
    <name type="scientific">Brassica napus</name>
    <name type="common">Rape</name>
    <dbReference type="NCBI Taxonomy" id="3708"/>
    <lineage>
        <taxon>Eukaryota</taxon>
        <taxon>Viridiplantae</taxon>
        <taxon>Streptophyta</taxon>
        <taxon>Embryophyta</taxon>
        <taxon>Tracheophyta</taxon>
        <taxon>Spermatophyta</taxon>
        <taxon>Magnoliopsida</taxon>
        <taxon>eudicotyledons</taxon>
        <taxon>Gunneridae</taxon>
        <taxon>Pentapetalae</taxon>
        <taxon>rosids</taxon>
        <taxon>malvids</taxon>
        <taxon>Brassicales</taxon>
        <taxon>Brassicaceae</taxon>
        <taxon>Brassiceae</taxon>
        <taxon>Brassica</taxon>
    </lineage>
</organism>
<dbReference type="SMART" id="SM00255">
    <property type="entry name" value="TIR"/>
    <property type="match status" value="1"/>
</dbReference>
<accession>A0A078FP67</accession>
<name>A0A078FP67_BRANA</name>
<proteinExistence type="predicted"/>
<keyword evidence="1" id="KW-0520">NAD</keyword>
<gene>
    <name evidence="3" type="primary">BnaC05g19510D</name>
    <name evidence="3" type="ORF">GSBRNA2T00084493001</name>
</gene>
<dbReference type="EMBL" id="LK032046">
    <property type="protein sequence ID" value="CDY14694.1"/>
    <property type="molecule type" value="Genomic_DNA"/>
</dbReference>
<dbReference type="GO" id="GO:0007165">
    <property type="term" value="P:signal transduction"/>
    <property type="evidence" value="ECO:0000318"/>
    <property type="project" value="GO_Central"/>
</dbReference>
<reference evidence="3 4" key="1">
    <citation type="journal article" date="2014" name="Science">
        <title>Plant genetics. Early allopolyploid evolution in the post-Neolithic Brassica napus oilseed genome.</title>
        <authorList>
            <person name="Chalhoub B."/>
            <person name="Denoeud F."/>
            <person name="Liu S."/>
            <person name="Parkin I.A."/>
            <person name="Tang H."/>
            <person name="Wang X."/>
            <person name="Chiquet J."/>
            <person name="Belcram H."/>
            <person name="Tong C."/>
            <person name="Samans B."/>
            <person name="Correa M."/>
            <person name="Da Silva C."/>
            <person name="Just J."/>
            <person name="Falentin C."/>
            <person name="Koh C.S."/>
            <person name="Le Clainche I."/>
            <person name="Bernard M."/>
            <person name="Bento P."/>
            <person name="Noel B."/>
            <person name="Labadie K."/>
            <person name="Alberti A."/>
            <person name="Charles M."/>
            <person name="Arnaud D."/>
            <person name="Guo H."/>
            <person name="Daviaud C."/>
            <person name="Alamery S."/>
            <person name="Jabbari K."/>
            <person name="Zhao M."/>
            <person name="Edger P.P."/>
            <person name="Chelaifa H."/>
            <person name="Tack D."/>
            <person name="Lassalle G."/>
            <person name="Mestiri I."/>
            <person name="Schnel N."/>
            <person name="Le Paslier M.C."/>
            <person name="Fan G."/>
            <person name="Renault V."/>
            <person name="Bayer P.E."/>
            <person name="Golicz A.A."/>
            <person name="Manoli S."/>
            <person name="Lee T.H."/>
            <person name="Thi V.H."/>
            <person name="Chalabi S."/>
            <person name="Hu Q."/>
            <person name="Fan C."/>
            <person name="Tollenaere R."/>
            <person name="Lu Y."/>
            <person name="Battail C."/>
            <person name="Shen J."/>
            <person name="Sidebottom C.H."/>
            <person name="Wang X."/>
            <person name="Canaguier A."/>
            <person name="Chauveau A."/>
            <person name="Berard A."/>
            <person name="Deniot G."/>
            <person name="Guan M."/>
            <person name="Liu Z."/>
            <person name="Sun F."/>
            <person name="Lim Y.P."/>
            <person name="Lyons E."/>
            <person name="Town C.D."/>
            <person name="Bancroft I."/>
            <person name="Wang X."/>
            <person name="Meng J."/>
            <person name="Ma J."/>
            <person name="Pires J.C."/>
            <person name="King G.J."/>
            <person name="Brunel D."/>
            <person name="Delourme R."/>
            <person name="Renard M."/>
            <person name="Aury J.M."/>
            <person name="Adams K.L."/>
            <person name="Batley J."/>
            <person name="Snowdon R.J."/>
            <person name="Tost J."/>
            <person name="Edwards D."/>
            <person name="Zhou Y."/>
            <person name="Hua W."/>
            <person name="Sharpe A.G."/>
            <person name="Paterson A.H."/>
            <person name="Guan C."/>
            <person name="Wincker P."/>
        </authorList>
    </citation>
    <scope>NUCLEOTIDE SEQUENCE [LARGE SCALE GENOMIC DNA]</scope>
    <source>
        <strain evidence="4">cv. Darmor-bzh</strain>
    </source>
</reference>
<dbReference type="Gene3D" id="3.40.50.10140">
    <property type="entry name" value="Toll/interleukin-1 receptor homology (TIR) domain"/>
    <property type="match status" value="1"/>
</dbReference>
<dbReference type="Pfam" id="PF01582">
    <property type="entry name" value="TIR"/>
    <property type="match status" value="1"/>
</dbReference>
<sequence>MSKDACSFCIRLQSPETNYALHQKNYNHGGFPSTTTLIAHSQPLVTVIGATAKQPGTPLGDAVCFLVITSSIGLPRSSLLCQEAQLKQSIDPYQKLPLRSLGLIFSEDSVAFIVILSPDYAKSRWCLDELAKLCDLRASLGRPILPIFYEVDPWHFRKQSPFEKGFEEHAKRFREEEIERWRGAMNVIGHISSYVYRHVTSHNSPTSKLILVRPPEKLEMANLLSDEPTTNSIMPKVIIHVLNVQESIGLDEHFLFLVEFPPSKHSLFRWIYASYQATFRNLSSVGKQQLKSGSIKRLSAPLVSPFNPPVLLFGEFISP</sequence>
<dbReference type="Gramene" id="CDY14694">
    <property type="protein sequence ID" value="CDY14694"/>
    <property type="gene ID" value="GSBRNA2T00084493001"/>
</dbReference>
<dbReference type="Proteomes" id="UP000028999">
    <property type="component" value="Unassembled WGS sequence"/>
</dbReference>
<dbReference type="PROSITE" id="PS50104">
    <property type="entry name" value="TIR"/>
    <property type="match status" value="1"/>
</dbReference>